<dbReference type="SMART" id="SM00343">
    <property type="entry name" value="ZnF_C2HC"/>
    <property type="match status" value="1"/>
</dbReference>
<dbReference type="PROSITE" id="PS50158">
    <property type="entry name" value="ZF_CCHC"/>
    <property type="match status" value="1"/>
</dbReference>
<name>A0A2T7PEM6_POMCA</name>
<keyword evidence="1" id="KW-0479">Metal-binding</keyword>
<feature type="compositionally biased region" description="Acidic residues" evidence="2">
    <location>
        <begin position="407"/>
        <end position="419"/>
    </location>
</feature>
<organism evidence="4 5">
    <name type="scientific">Pomacea canaliculata</name>
    <name type="common">Golden apple snail</name>
    <dbReference type="NCBI Taxonomy" id="400727"/>
    <lineage>
        <taxon>Eukaryota</taxon>
        <taxon>Metazoa</taxon>
        <taxon>Spiralia</taxon>
        <taxon>Lophotrochozoa</taxon>
        <taxon>Mollusca</taxon>
        <taxon>Gastropoda</taxon>
        <taxon>Caenogastropoda</taxon>
        <taxon>Architaenioglossa</taxon>
        <taxon>Ampullarioidea</taxon>
        <taxon>Ampullariidae</taxon>
        <taxon>Pomacea</taxon>
    </lineage>
</organism>
<feature type="region of interest" description="Disordered" evidence="2">
    <location>
        <begin position="1"/>
        <end position="58"/>
    </location>
</feature>
<feature type="compositionally biased region" description="Basic and acidic residues" evidence="2">
    <location>
        <begin position="392"/>
        <end position="406"/>
    </location>
</feature>
<dbReference type="InterPro" id="IPR036875">
    <property type="entry name" value="Znf_CCHC_sf"/>
</dbReference>
<dbReference type="SUPFAM" id="SSF57756">
    <property type="entry name" value="Retrovirus zinc finger-like domains"/>
    <property type="match status" value="1"/>
</dbReference>
<sequence length="419" mass="46351">MLIKVRPDTPSGNCSGDSTTQQEESATQQRPREGSTAQHRHLPDMPSLYSEIVTGGKDTPSVARPPGGFIPLSEVGEVSLTLIDEDCDDLLRRSTIQLHLSGRHALLTRREAIVAVLIASGVPKAEIIGLWKGENPRLVNVTFTRPEFVPTVLEASPMTLPQGVTAHVEHADCAVVEIRIHWVPLYIQNSLITRSFEQIGRVKEIQTEREDDGSDKGTRYLKLEIQRKNMGKIPTTFTVPELSLKMLVTVKGRASTCLVCGRPGHTRRDCPDVRKQYRPATGPTGHSKTTPRRDDKEPSTAPTLTVLGRVKAKPAPRTQSPVDQPWESTPGLRPRRPSRAAPPPPPPPLTPSKTSYSQESPTARPQEAPSTQLPRGSVPKRTYIDNVTTDTEPSKRSKETRHRPDDDAFLTDDDDTMWQ</sequence>
<accession>A0A2T7PEM6</accession>
<feature type="compositionally biased region" description="Basic and acidic residues" evidence="2">
    <location>
        <begin position="266"/>
        <end position="275"/>
    </location>
</feature>
<feature type="region of interest" description="Disordered" evidence="2">
    <location>
        <begin position="258"/>
        <end position="419"/>
    </location>
</feature>
<dbReference type="AlphaFoldDB" id="A0A2T7PEM6"/>
<evidence type="ECO:0000313" key="4">
    <source>
        <dbReference type="EMBL" id="PVD31861.1"/>
    </source>
</evidence>
<keyword evidence="1" id="KW-0863">Zinc-finger</keyword>
<feature type="domain" description="CCHC-type" evidence="3">
    <location>
        <begin position="257"/>
        <end position="272"/>
    </location>
</feature>
<dbReference type="GO" id="GO:0008270">
    <property type="term" value="F:zinc ion binding"/>
    <property type="evidence" value="ECO:0007669"/>
    <property type="project" value="UniProtKB-KW"/>
</dbReference>
<evidence type="ECO:0000256" key="2">
    <source>
        <dbReference type="SAM" id="MobiDB-lite"/>
    </source>
</evidence>
<feature type="compositionally biased region" description="Low complexity" evidence="2">
    <location>
        <begin position="18"/>
        <end position="29"/>
    </location>
</feature>
<feature type="compositionally biased region" description="Polar residues" evidence="2">
    <location>
        <begin position="353"/>
        <end position="374"/>
    </location>
</feature>
<dbReference type="EMBL" id="PZQS01000004">
    <property type="protein sequence ID" value="PVD31861.1"/>
    <property type="molecule type" value="Genomic_DNA"/>
</dbReference>
<dbReference type="Proteomes" id="UP000245119">
    <property type="component" value="Linkage Group LG4"/>
</dbReference>
<dbReference type="GO" id="GO:0003676">
    <property type="term" value="F:nucleic acid binding"/>
    <property type="evidence" value="ECO:0007669"/>
    <property type="project" value="InterPro"/>
</dbReference>
<evidence type="ECO:0000259" key="3">
    <source>
        <dbReference type="PROSITE" id="PS50158"/>
    </source>
</evidence>
<keyword evidence="1" id="KW-0862">Zinc</keyword>
<proteinExistence type="predicted"/>
<protein>
    <recommendedName>
        <fullName evidence="3">CCHC-type domain-containing protein</fullName>
    </recommendedName>
</protein>
<dbReference type="InterPro" id="IPR001878">
    <property type="entry name" value="Znf_CCHC"/>
</dbReference>
<feature type="compositionally biased region" description="Pro residues" evidence="2">
    <location>
        <begin position="340"/>
        <end position="350"/>
    </location>
</feature>
<reference evidence="4 5" key="1">
    <citation type="submission" date="2018-04" db="EMBL/GenBank/DDBJ databases">
        <title>The genome of golden apple snail Pomacea canaliculata provides insight into stress tolerance and invasive adaptation.</title>
        <authorList>
            <person name="Liu C."/>
            <person name="Liu B."/>
            <person name="Ren Y."/>
            <person name="Zhang Y."/>
            <person name="Wang H."/>
            <person name="Li S."/>
            <person name="Jiang F."/>
            <person name="Yin L."/>
            <person name="Zhang G."/>
            <person name="Qian W."/>
            <person name="Fan W."/>
        </authorList>
    </citation>
    <scope>NUCLEOTIDE SEQUENCE [LARGE SCALE GENOMIC DNA]</scope>
    <source>
        <strain evidence="4">SZHN2017</strain>
        <tissue evidence="4">Muscle</tissue>
    </source>
</reference>
<comment type="caution">
    <text evidence="4">The sequence shown here is derived from an EMBL/GenBank/DDBJ whole genome shotgun (WGS) entry which is preliminary data.</text>
</comment>
<gene>
    <name evidence="4" type="ORF">C0Q70_07282</name>
</gene>
<dbReference type="Gene3D" id="4.10.60.10">
    <property type="entry name" value="Zinc finger, CCHC-type"/>
    <property type="match status" value="1"/>
</dbReference>
<evidence type="ECO:0000256" key="1">
    <source>
        <dbReference type="PROSITE-ProRule" id="PRU00047"/>
    </source>
</evidence>
<keyword evidence="5" id="KW-1185">Reference proteome</keyword>
<evidence type="ECO:0000313" key="5">
    <source>
        <dbReference type="Proteomes" id="UP000245119"/>
    </source>
</evidence>